<evidence type="ECO:0000313" key="3">
    <source>
        <dbReference type="Proteomes" id="UP000003861"/>
    </source>
</evidence>
<dbReference type="EMBL" id="AFNT02000003">
    <property type="protein sequence ID" value="ERJ07412.1"/>
    <property type="molecule type" value="Genomic_DNA"/>
</dbReference>
<gene>
    <name evidence="2" type="primary">comA</name>
    <name evidence="2" type="ORF">HLRTI_000454</name>
</gene>
<sequence length="324" mass="35167">MSSTTGSSRTRLFIFGLLGVLVLLAGCGQLLPAPPSSDIDLNEHLGTENNSSVETTAELNGSVETPSPDEIEIHHIDVGDGESTLVVTPRNDTILIDTGPAEQDGERVIEYLESQNVTEIDQLVATHSDPAHIGGHAAVIRHYETELNGVGKLYQSRTMRESDAYAELQQAIDQFNISTSDAYSGTVFYSQGLFSVRAVSPPPFRFNGSNGDHSLSLLVEYDGFSELLSAGAEQTAKKYMLQNWGSELESEVYHVGSGNISSSASTNEFIPTVRPYTAIVTRMQSTFSHPDQLKEIGVDQYWTAHQGTIVITSNGTSYQVQTET</sequence>
<dbReference type="Proteomes" id="UP000003861">
    <property type="component" value="Unassembled WGS sequence"/>
</dbReference>
<dbReference type="InterPro" id="IPR035681">
    <property type="entry name" value="ComA-like_MBL"/>
</dbReference>
<proteinExistence type="predicted"/>
<evidence type="ECO:0000259" key="1">
    <source>
        <dbReference type="Pfam" id="PF00753"/>
    </source>
</evidence>
<dbReference type="InterPro" id="IPR036866">
    <property type="entry name" value="RibonucZ/Hydroxyglut_hydro"/>
</dbReference>
<dbReference type="Gene3D" id="3.60.15.10">
    <property type="entry name" value="Ribonuclease Z/Hydroxyacylglutathione hydrolase-like"/>
    <property type="match status" value="1"/>
</dbReference>
<comment type="caution">
    <text evidence="2">The sequence shown here is derived from an EMBL/GenBank/DDBJ whole genome shotgun (WGS) entry which is preliminary data.</text>
</comment>
<dbReference type="AlphaFoldDB" id="U2DP41"/>
<accession>U2DP41</accession>
<reference evidence="2 3" key="1">
    <citation type="journal article" date="2011" name="J. Bacteriol.">
        <title>Genome sequence of Halorhabdus tiamatea, the first archaeon isolated from a deep-sea anoxic brine lake.</title>
        <authorList>
            <person name="Antunes A."/>
            <person name="Alam I."/>
            <person name="Bajic V.B."/>
            <person name="Stingl U."/>
        </authorList>
    </citation>
    <scope>NUCLEOTIDE SEQUENCE [LARGE SCALE GENOMIC DNA]</scope>
    <source>
        <strain evidence="2 3">SARL4B</strain>
    </source>
</reference>
<dbReference type="SUPFAM" id="SSF56281">
    <property type="entry name" value="Metallo-hydrolase/oxidoreductase"/>
    <property type="match status" value="1"/>
</dbReference>
<reference evidence="2 3" key="2">
    <citation type="journal article" date="2013" name="PLoS ONE">
        <title>INDIGO - INtegrated Data Warehouse of MIcrobial GenOmes with Examples from the Red Sea Extremophiles.</title>
        <authorList>
            <person name="Alam I."/>
            <person name="Antunes A."/>
            <person name="Kamau A.A."/>
            <person name="Ba Alawi W."/>
            <person name="Kalkatawi M."/>
            <person name="Stingl U."/>
            <person name="Bajic V.B."/>
        </authorList>
    </citation>
    <scope>NUCLEOTIDE SEQUENCE [LARGE SCALE GENOMIC DNA]</scope>
    <source>
        <strain evidence="2 3">SARL4B</strain>
    </source>
</reference>
<dbReference type="Pfam" id="PF00753">
    <property type="entry name" value="Lactamase_B"/>
    <property type="match status" value="1"/>
</dbReference>
<dbReference type="PANTHER" id="PTHR30619">
    <property type="entry name" value="DNA INTERNALIZATION/COMPETENCE PROTEIN COMEC/REC2"/>
    <property type="match status" value="1"/>
</dbReference>
<protein>
    <submittedName>
        <fullName evidence="2">Competence-like protein</fullName>
    </submittedName>
</protein>
<organism evidence="2 3">
    <name type="scientific">Halorhabdus tiamatea SARL4B</name>
    <dbReference type="NCBI Taxonomy" id="1033806"/>
    <lineage>
        <taxon>Archaea</taxon>
        <taxon>Methanobacteriati</taxon>
        <taxon>Methanobacteriota</taxon>
        <taxon>Stenosarchaea group</taxon>
        <taxon>Halobacteria</taxon>
        <taxon>Halobacteriales</taxon>
        <taxon>Haloarculaceae</taxon>
        <taxon>Halorhabdus</taxon>
    </lineage>
</organism>
<evidence type="ECO:0000313" key="2">
    <source>
        <dbReference type="EMBL" id="ERJ07412.1"/>
    </source>
</evidence>
<dbReference type="InterPro" id="IPR001279">
    <property type="entry name" value="Metallo-B-lactamas"/>
</dbReference>
<dbReference type="RefSeq" id="WP_021029336.1">
    <property type="nucleotide sequence ID" value="NZ_AFNT02000003.1"/>
</dbReference>
<feature type="domain" description="Metallo-beta-lactamase" evidence="1">
    <location>
        <begin position="80"/>
        <end position="172"/>
    </location>
</feature>
<name>U2DP41_9EURY</name>
<dbReference type="InterPro" id="IPR052159">
    <property type="entry name" value="Competence_DNA_uptake"/>
</dbReference>
<dbReference type="PANTHER" id="PTHR30619:SF1">
    <property type="entry name" value="RECOMBINATION PROTEIN 2"/>
    <property type="match status" value="1"/>
</dbReference>
<dbReference type="CDD" id="cd07731">
    <property type="entry name" value="ComA-like_MBL-fold"/>
    <property type="match status" value="1"/>
</dbReference>